<feature type="domain" description="AAA" evidence="1">
    <location>
        <begin position="2"/>
        <end position="123"/>
    </location>
</feature>
<dbReference type="InterPro" id="IPR027417">
    <property type="entry name" value="P-loop_NTPase"/>
</dbReference>
<evidence type="ECO:0000259" key="2">
    <source>
        <dbReference type="Pfam" id="PF13635"/>
    </source>
</evidence>
<dbReference type="AlphaFoldDB" id="A0A1G1VLN8"/>
<feature type="domain" description="DUF4143" evidence="2">
    <location>
        <begin position="171"/>
        <end position="326"/>
    </location>
</feature>
<sequence>VVTIVYGPRRVGKTTLLTELVREWPADAVASFTGDSIVDRDRLAFSDQRHLRSLLGGAKYVVVDEAQRVPNIGLSLKLIVDFLPEVTVVVSGSATFKLAHQTEEPLTGRKRTLVLYPISYPEVANFMGEVEARVLLDRWLIWGMYPTAITTESELERKIWLDELVNGYLYKDILELAGVKHAGKIVDLLRLLAYQIGAEGSVSELGRSLDMTKETVARYLDLLQQNFVLVNVRGLARNLRKEISKNSRYYFWDNGVRNALINNFNGLKLRNDVGQLWENFGVGERLKRMTNTGQTANYYFWRTHDRKEIDWVEEAGGKFLGLEFKYTEGGIKTTVGETFRQAYPNSKLAMVNRDNFNQFID</sequence>
<dbReference type="Pfam" id="PF13635">
    <property type="entry name" value="DUF4143"/>
    <property type="match status" value="1"/>
</dbReference>
<name>A0A1G1VLN8_9BACT</name>
<evidence type="ECO:0008006" key="5">
    <source>
        <dbReference type="Google" id="ProtNLM"/>
    </source>
</evidence>
<dbReference type="STRING" id="1797589.A2784_02225"/>
<accession>A0A1G1VLN8</accession>
<evidence type="ECO:0000313" key="4">
    <source>
        <dbReference type="Proteomes" id="UP000177324"/>
    </source>
</evidence>
<organism evidence="3 4">
    <name type="scientific">Candidatus Chisholmbacteria bacterium RIFCSPHIGHO2_01_FULL_48_12</name>
    <dbReference type="NCBI Taxonomy" id="1797589"/>
    <lineage>
        <taxon>Bacteria</taxon>
        <taxon>Candidatus Chisholmiibacteriota</taxon>
    </lineage>
</organism>
<feature type="non-terminal residue" evidence="3">
    <location>
        <position position="1"/>
    </location>
</feature>
<proteinExistence type="predicted"/>
<dbReference type="EMBL" id="MHCH01000048">
    <property type="protein sequence ID" value="OGY16302.1"/>
    <property type="molecule type" value="Genomic_DNA"/>
</dbReference>
<dbReference type="InterPro" id="IPR041682">
    <property type="entry name" value="AAA_14"/>
</dbReference>
<evidence type="ECO:0000259" key="1">
    <source>
        <dbReference type="Pfam" id="PF13173"/>
    </source>
</evidence>
<dbReference type="Proteomes" id="UP000177324">
    <property type="component" value="Unassembled WGS sequence"/>
</dbReference>
<comment type="caution">
    <text evidence="3">The sequence shown here is derived from an EMBL/GenBank/DDBJ whole genome shotgun (WGS) entry which is preliminary data.</text>
</comment>
<dbReference type="PANTHER" id="PTHR43566:SF1">
    <property type="entry name" value="AAA+ ATPASE DOMAIN-CONTAINING PROTEIN"/>
    <property type="match status" value="1"/>
</dbReference>
<dbReference type="Pfam" id="PF13173">
    <property type="entry name" value="AAA_14"/>
    <property type="match status" value="1"/>
</dbReference>
<protein>
    <recommendedName>
        <fullName evidence="5">AAA+ ATPase domain-containing protein</fullName>
    </recommendedName>
</protein>
<evidence type="ECO:0000313" key="3">
    <source>
        <dbReference type="EMBL" id="OGY16302.1"/>
    </source>
</evidence>
<dbReference type="SUPFAM" id="SSF52540">
    <property type="entry name" value="P-loop containing nucleoside triphosphate hydrolases"/>
    <property type="match status" value="1"/>
</dbReference>
<reference evidence="3 4" key="1">
    <citation type="journal article" date="2016" name="Nat. Commun.">
        <title>Thousands of microbial genomes shed light on interconnected biogeochemical processes in an aquifer system.</title>
        <authorList>
            <person name="Anantharaman K."/>
            <person name="Brown C.T."/>
            <person name="Hug L.A."/>
            <person name="Sharon I."/>
            <person name="Castelle C.J."/>
            <person name="Probst A.J."/>
            <person name="Thomas B.C."/>
            <person name="Singh A."/>
            <person name="Wilkins M.J."/>
            <person name="Karaoz U."/>
            <person name="Brodie E.L."/>
            <person name="Williams K.H."/>
            <person name="Hubbard S.S."/>
            <person name="Banfield J.F."/>
        </authorList>
    </citation>
    <scope>NUCLEOTIDE SEQUENCE [LARGE SCALE GENOMIC DNA]</scope>
</reference>
<dbReference type="InterPro" id="IPR025420">
    <property type="entry name" value="DUF4143"/>
</dbReference>
<gene>
    <name evidence="3" type="ORF">A2784_02225</name>
</gene>
<dbReference type="PANTHER" id="PTHR43566">
    <property type="entry name" value="CONSERVED PROTEIN"/>
    <property type="match status" value="1"/>
</dbReference>